<accession>A0A4U1JIH6</accession>
<dbReference type="CDD" id="cd00293">
    <property type="entry name" value="USP-like"/>
    <property type="match status" value="1"/>
</dbReference>
<comment type="similarity">
    <text evidence="1 2">Belongs to the universal stress protein A family.</text>
</comment>
<evidence type="ECO:0000313" key="5">
    <source>
        <dbReference type="Proteomes" id="UP000309215"/>
    </source>
</evidence>
<dbReference type="Gene3D" id="3.40.50.620">
    <property type="entry name" value="HUPs"/>
    <property type="match status" value="1"/>
</dbReference>
<comment type="caution">
    <text evidence="4">The sequence shown here is derived from an EMBL/GenBank/DDBJ whole genome shotgun (WGS) entry which is preliminary data.</text>
</comment>
<reference evidence="4 5" key="1">
    <citation type="submission" date="2019-04" db="EMBL/GenBank/DDBJ databases">
        <authorList>
            <person name="Li Y."/>
            <person name="Wang J."/>
        </authorList>
    </citation>
    <scope>NUCLEOTIDE SEQUENCE [LARGE SCALE GENOMIC DNA]</scope>
    <source>
        <strain evidence="4 5">DSM 14668</strain>
    </source>
</reference>
<evidence type="ECO:0000256" key="1">
    <source>
        <dbReference type="ARBA" id="ARBA00008791"/>
    </source>
</evidence>
<dbReference type="RefSeq" id="WP_136927743.1">
    <property type="nucleotide sequence ID" value="NZ_SSMQ01000003.1"/>
</dbReference>
<feature type="domain" description="UspA" evidence="3">
    <location>
        <begin position="3"/>
        <end position="143"/>
    </location>
</feature>
<dbReference type="EMBL" id="SSMQ01000003">
    <property type="protein sequence ID" value="TKD12443.1"/>
    <property type="molecule type" value="Genomic_DNA"/>
</dbReference>
<dbReference type="InterPro" id="IPR006016">
    <property type="entry name" value="UspA"/>
</dbReference>
<evidence type="ECO:0000313" key="4">
    <source>
        <dbReference type="EMBL" id="TKD12443.1"/>
    </source>
</evidence>
<organism evidence="4 5">
    <name type="scientific">Polyangium fumosum</name>
    <dbReference type="NCBI Taxonomy" id="889272"/>
    <lineage>
        <taxon>Bacteria</taxon>
        <taxon>Pseudomonadati</taxon>
        <taxon>Myxococcota</taxon>
        <taxon>Polyangia</taxon>
        <taxon>Polyangiales</taxon>
        <taxon>Polyangiaceae</taxon>
        <taxon>Polyangium</taxon>
    </lineage>
</organism>
<protein>
    <recommendedName>
        <fullName evidence="2">Universal stress protein</fullName>
    </recommendedName>
</protein>
<dbReference type="PRINTS" id="PR01438">
    <property type="entry name" value="UNVRSLSTRESS"/>
</dbReference>
<sequence>MPFHKILVPIDFEETSEHALEHAIELAAKLGAVITVVHVYSLTVYSFPDGSYLPASEIAENVRQAAQRRLDTAVEARRTRGVRLDGVLREGRSADEICKTAAEISADLIVMGTHGRSPIGRVLLGSVATAVVRQAPVPVMTIRQKAA</sequence>
<keyword evidence="2" id="KW-0963">Cytoplasm</keyword>
<keyword evidence="5" id="KW-1185">Reference proteome</keyword>
<dbReference type="InterPro" id="IPR006015">
    <property type="entry name" value="Universal_stress_UspA"/>
</dbReference>
<proteinExistence type="inferred from homology"/>
<dbReference type="PANTHER" id="PTHR46268:SF6">
    <property type="entry name" value="UNIVERSAL STRESS PROTEIN UP12"/>
    <property type="match status" value="1"/>
</dbReference>
<dbReference type="Proteomes" id="UP000309215">
    <property type="component" value="Unassembled WGS sequence"/>
</dbReference>
<dbReference type="Pfam" id="PF00582">
    <property type="entry name" value="Usp"/>
    <property type="match status" value="1"/>
</dbReference>
<dbReference type="SUPFAM" id="SSF52402">
    <property type="entry name" value="Adenine nucleotide alpha hydrolases-like"/>
    <property type="match status" value="1"/>
</dbReference>
<dbReference type="AlphaFoldDB" id="A0A4U1JIH6"/>
<dbReference type="PANTHER" id="PTHR46268">
    <property type="entry name" value="STRESS RESPONSE PROTEIN NHAX"/>
    <property type="match status" value="1"/>
</dbReference>
<dbReference type="PIRSF" id="PIRSF006276">
    <property type="entry name" value="UspA"/>
    <property type="match status" value="1"/>
</dbReference>
<name>A0A4U1JIH6_9BACT</name>
<dbReference type="InterPro" id="IPR014729">
    <property type="entry name" value="Rossmann-like_a/b/a_fold"/>
</dbReference>
<evidence type="ECO:0000259" key="3">
    <source>
        <dbReference type="Pfam" id="PF00582"/>
    </source>
</evidence>
<comment type="subcellular location">
    <subcellularLocation>
        <location evidence="2">Cytoplasm</location>
    </subcellularLocation>
</comment>
<gene>
    <name evidence="4" type="ORF">E8A74_04920</name>
</gene>
<dbReference type="OrthoDB" id="9788959at2"/>
<evidence type="ECO:0000256" key="2">
    <source>
        <dbReference type="PIRNR" id="PIRNR006276"/>
    </source>
</evidence>
<dbReference type="GO" id="GO:0005737">
    <property type="term" value="C:cytoplasm"/>
    <property type="evidence" value="ECO:0007669"/>
    <property type="project" value="UniProtKB-SubCell"/>
</dbReference>